<reference evidence="2" key="2">
    <citation type="journal article" date="2015" name="Data Brief">
        <title>Shoot transcriptome of the giant reed, Arundo donax.</title>
        <authorList>
            <person name="Barrero R.A."/>
            <person name="Guerrero F.D."/>
            <person name="Moolhuijzen P."/>
            <person name="Goolsby J.A."/>
            <person name="Tidwell J."/>
            <person name="Bellgard S.E."/>
            <person name="Bellgard M.I."/>
        </authorList>
    </citation>
    <scope>NUCLEOTIDE SEQUENCE</scope>
    <source>
        <tissue evidence="2">Shoot tissue taken approximately 20 cm above the soil surface</tissue>
    </source>
</reference>
<evidence type="ECO:0000313" key="2">
    <source>
        <dbReference type="EMBL" id="JAD76682.1"/>
    </source>
</evidence>
<keyword evidence="1" id="KW-0812">Transmembrane</keyword>
<organism evidence="2">
    <name type="scientific">Arundo donax</name>
    <name type="common">Giant reed</name>
    <name type="synonym">Donax arundinaceus</name>
    <dbReference type="NCBI Taxonomy" id="35708"/>
    <lineage>
        <taxon>Eukaryota</taxon>
        <taxon>Viridiplantae</taxon>
        <taxon>Streptophyta</taxon>
        <taxon>Embryophyta</taxon>
        <taxon>Tracheophyta</taxon>
        <taxon>Spermatophyta</taxon>
        <taxon>Magnoliopsida</taxon>
        <taxon>Liliopsida</taxon>
        <taxon>Poales</taxon>
        <taxon>Poaceae</taxon>
        <taxon>PACMAD clade</taxon>
        <taxon>Arundinoideae</taxon>
        <taxon>Arundineae</taxon>
        <taxon>Arundo</taxon>
    </lineage>
</organism>
<proteinExistence type="predicted"/>
<accession>A0A0A9CYX5</accession>
<name>A0A0A9CYX5_ARUDO</name>
<dbReference type="AlphaFoldDB" id="A0A0A9CYX5"/>
<reference evidence="2" key="1">
    <citation type="submission" date="2014-09" db="EMBL/GenBank/DDBJ databases">
        <authorList>
            <person name="Magalhaes I.L.F."/>
            <person name="Oliveira U."/>
            <person name="Santos F.R."/>
            <person name="Vidigal T.H.D.A."/>
            <person name="Brescovit A.D."/>
            <person name="Santos A.J."/>
        </authorList>
    </citation>
    <scope>NUCLEOTIDE SEQUENCE</scope>
    <source>
        <tissue evidence="2">Shoot tissue taken approximately 20 cm above the soil surface</tissue>
    </source>
</reference>
<sequence length="44" mass="5185">MLCVSICGYSRSTMLWSSLFWLEITCTVWITKSLFKPTEKHMLI</sequence>
<feature type="transmembrane region" description="Helical" evidence="1">
    <location>
        <begin position="15"/>
        <end position="35"/>
    </location>
</feature>
<dbReference type="EMBL" id="GBRH01221213">
    <property type="protein sequence ID" value="JAD76682.1"/>
    <property type="molecule type" value="Transcribed_RNA"/>
</dbReference>
<keyword evidence="1" id="KW-0472">Membrane</keyword>
<evidence type="ECO:0000256" key="1">
    <source>
        <dbReference type="SAM" id="Phobius"/>
    </source>
</evidence>
<protein>
    <submittedName>
        <fullName evidence="2">Agpsemzm</fullName>
    </submittedName>
</protein>
<keyword evidence="1" id="KW-1133">Transmembrane helix</keyword>